<dbReference type="OrthoDB" id="9796140at2"/>
<keyword evidence="2 5" id="KW-0690">Ribosome biogenesis</keyword>
<feature type="domain" description="YqgF/RNase H-like" evidence="6">
    <location>
        <begin position="18"/>
        <end position="118"/>
    </location>
</feature>
<sequence length="160" mass="17573">MSATVDIRELPALLGRNQRLIGLDLGTKTIGLAMSDVERRIASPFHTIRRTKFTRDVAELKDILGKNAVVALVIGLPLNMDGSEGPRVQSTRAFVRQAHPILGLPFAFWDERLSTAAVTRTLIEQDASRARRAQVVDRMAAAYILQGVLDRMAGLARDAI</sequence>
<dbReference type="CDD" id="cd16964">
    <property type="entry name" value="YqgF"/>
    <property type="match status" value="1"/>
</dbReference>
<dbReference type="InterPro" id="IPR005227">
    <property type="entry name" value="YqgF"/>
</dbReference>
<keyword evidence="4 5" id="KW-0378">Hydrolase</keyword>
<comment type="function">
    <text evidence="5">Could be a nuclease involved in processing of the 5'-end of pre-16S rRNA.</text>
</comment>
<dbReference type="Gene3D" id="3.30.420.140">
    <property type="entry name" value="YqgF/RNase H-like domain"/>
    <property type="match status" value="1"/>
</dbReference>
<evidence type="ECO:0000256" key="2">
    <source>
        <dbReference type="ARBA" id="ARBA00022517"/>
    </source>
</evidence>
<protein>
    <recommendedName>
        <fullName evidence="5">Putative pre-16S rRNA nuclease</fullName>
        <ecNumber evidence="5">3.1.-.-</ecNumber>
    </recommendedName>
</protein>
<evidence type="ECO:0000256" key="5">
    <source>
        <dbReference type="HAMAP-Rule" id="MF_00651"/>
    </source>
</evidence>
<dbReference type="Proteomes" id="UP000290759">
    <property type="component" value="Unassembled WGS sequence"/>
</dbReference>
<evidence type="ECO:0000256" key="1">
    <source>
        <dbReference type="ARBA" id="ARBA00022490"/>
    </source>
</evidence>
<dbReference type="SUPFAM" id="SSF53098">
    <property type="entry name" value="Ribonuclease H-like"/>
    <property type="match status" value="1"/>
</dbReference>
<dbReference type="SMART" id="SM00732">
    <property type="entry name" value="YqgFc"/>
    <property type="match status" value="1"/>
</dbReference>
<gene>
    <name evidence="7" type="primary">ruvX</name>
    <name evidence="7" type="ORF">D3273_11680</name>
</gene>
<reference evidence="7 8" key="1">
    <citation type="submission" date="2018-12" db="EMBL/GenBank/DDBJ databases">
        <authorList>
            <person name="Grouzdev D.S."/>
            <person name="Krutkina M.S."/>
        </authorList>
    </citation>
    <scope>NUCLEOTIDE SEQUENCE [LARGE SCALE GENOMIC DNA]</scope>
    <source>
        <strain evidence="7 8">RmlP026</strain>
    </source>
</reference>
<keyword evidence="1 5" id="KW-0963">Cytoplasm</keyword>
<dbReference type="Pfam" id="PF03652">
    <property type="entry name" value="RuvX"/>
    <property type="match status" value="1"/>
</dbReference>
<dbReference type="InterPro" id="IPR012337">
    <property type="entry name" value="RNaseH-like_sf"/>
</dbReference>
<dbReference type="RefSeq" id="WP_129226693.1">
    <property type="nucleotide sequence ID" value="NZ_QYBB01000011.1"/>
</dbReference>
<dbReference type="NCBIfam" id="TIGR00250">
    <property type="entry name" value="RNAse_H_YqgF"/>
    <property type="match status" value="1"/>
</dbReference>
<comment type="caution">
    <text evidence="7">The sequence shown here is derived from an EMBL/GenBank/DDBJ whole genome shotgun (WGS) entry which is preliminary data.</text>
</comment>
<evidence type="ECO:0000259" key="6">
    <source>
        <dbReference type="SMART" id="SM00732"/>
    </source>
</evidence>
<dbReference type="GO" id="GO:0004518">
    <property type="term" value="F:nuclease activity"/>
    <property type="evidence" value="ECO:0007669"/>
    <property type="project" value="UniProtKB-KW"/>
</dbReference>
<evidence type="ECO:0000313" key="7">
    <source>
        <dbReference type="EMBL" id="RYC31787.1"/>
    </source>
</evidence>
<evidence type="ECO:0000256" key="3">
    <source>
        <dbReference type="ARBA" id="ARBA00022722"/>
    </source>
</evidence>
<dbReference type="InterPro" id="IPR037027">
    <property type="entry name" value="YqgF/RNaseH-like_dom_sf"/>
</dbReference>
<dbReference type="GO" id="GO:0000967">
    <property type="term" value="P:rRNA 5'-end processing"/>
    <property type="evidence" value="ECO:0007669"/>
    <property type="project" value="UniProtKB-UniRule"/>
</dbReference>
<name>A0A4Q2U9L0_9HYPH</name>
<organism evidence="7 8">
    <name type="scientific">Lichenibacterium minor</name>
    <dbReference type="NCBI Taxonomy" id="2316528"/>
    <lineage>
        <taxon>Bacteria</taxon>
        <taxon>Pseudomonadati</taxon>
        <taxon>Pseudomonadota</taxon>
        <taxon>Alphaproteobacteria</taxon>
        <taxon>Hyphomicrobiales</taxon>
        <taxon>Lichenihabitantaceae</taxon>
        <taxon>Lichenibacterium</taxon>
    </lineage>
</organism>
<comment type="subcellular location">
    <subcellularLocation>
        <location evidence="5">Cytoplasm</location>
    </subcellularLocation>
</comment>
<evidence type="ECO:0000256" key="4">
    <source>
        <dbReference type="ARBA" id="ARBA00022801"/>
    </source>
</evidence>
<dbReference type="AlphaFoldDB" id="A0A4Q2U9L0"/>
<comment type="similarity">
    <text evidence="5">Belongs to the YqgF HJR family.</text>
</comment>
<dbReference type="GO" id="GO:0005829">
    <property type="term" value="C:cytosol"/>
    <property type="evidence" value="ECO:0007669"/>
    <property type="project" value="TreeGrafter"/>
</dbReference>
<keyword evidence="3 5" id="KW-0540">Nuclease</keyword>
<dbReference type="GO" id="GO:0016788">
    <property type="term" value="F:hydrolase activity, acting on ester bonds"/>
    <property type="evidence" value="ECO:0007669"/>
    <property type="project" value="UniProtKB-UniRule"/>
</dbReference>
<reference evidence="7 8" key="2">
    <citation type="submission" date="2019-02" db="EMBL/GenBank/DDBJ databases">
        <title>'Lichenibacterium ramalinii' gen. nov. sp. nov., 'Lichenibacterium minor' gen. nov. sp. nov.</title>
        <authorList>
            <person name="Pankratov T."/>
        </authorList>
    </citation>
    <scope>NUCLEOTIDE SEQUENCE [LARGE SCALE GENOMIC DNA]</scope>
    <source>
        <strain evidence="7 8">RmlP026</strain>
    </source>
</reference>
<dbReference type="PANTHER" id="PTHR33317:SF4">
    <property type="entry name" value="POLYNUCLEOTIDYL TRANSFERASE, RIBONUCLEASE H-LIKE SUPERFAMILY PROTEIN"/>
    <property type="match status" value="1"/>
</dbReference>
<keyword evidence="8" id="KW-1185">Reference proteome</keyword>
<proteinExistence type="inferred from homology"/>
<dbReference type="EC" id="3.1.-.-" evidence="5"/>
<dbReference type="PANTHER" id="PTHR33317">
    <property type="entry name" value="POLYNUCLEOTIDYL TRANSFERASE, RIBONUCLEASE H-LIKE SUPERFAMILY PROTEIN"/>
    <property type="match status" value="1"/>
</dbReference>
<accession>A0A4Q2U9L0</accession>
<dbReference type="HAMAP" id="MF_00651">
    <property type="entry name" value="Nuclease_YqgF"/>
    <property type="match status" value="1"/>
</dbReference>
<evidence type="ECO:0000313" key="8">
    <source>
        <dbReference type="Proteomes" id="UP000290759"/>
    </source>
</evidence>
<dbReference type="InterPro" id="IPR006641">
    <property type="entry name" value="YqgF/RNaseH-like_dom"/>
</dbReference>
<dbReference type="EMBL" id="QYBB01000011">
    <property type="protein sequence ID" value="RYC31787.1"/>
    <property type="molecule type" value="Genomic_DNA"/>
</dbReference>